<keyword evidence="4" id="KW-0812">Transmembrane</keyword>
<evidence type="ECO:0000256" key="1">
    <source>
        <dbReference type="ARBA" id="ARBA00004236"/>
    </source>
</evidence>
<gene>
    <name evidence="8" type="ORF">IDH45_07980</name>
</gene>
<dbReference type="Pfam" id="PF00672">
    <property type="entry name" value="HAMP"/>
    <property type="match status" value="1"/>
</dbReference>
<dbReference type="PROSITE" id="PS50885">
    <property type="entry name" value="HAMP"/>
    <property type="match status" value="1"/>
</dbReference>
<dbReference type="CDD" id="cd06225">
    <property type="entry name" value="HAMP"/>
    <property type="match status" value="1"/>
</dbReference>
<comment type="caution">
    <text evidence="8">The sequence shown here is derived from an EMBL/GenBank/DDBJ whole genome shotgun (WGS) entry which is preliminary data.</text>
</comment>
<dbReference type="InterPro" id="IPR003660">
    <property type="entry name" value="HAMP_dom"/>
</dbReference>
<dbReference type="Gene3D" id="3.30.70.270">
    <property type="match status" value="1"/>
</dbReference>
<evidence type="ECO:0000259" key="5">
    <source>
        <dbReference type="PROSITE" id="PS50883"/>
    </source>
</evidence>
<dbReference type="InterPro" id="IPR052155">
    <property type="entry name" value="Biofilm_reg_signaling"/>
</dbReference>
<feature type="domain" description="GGDEF" evidence="7">
    <location>
        <begin position="437"/>
        <end position="570"/>
    </location>
</feature>
<dbReference type="FunFam" id="3.30.70.270:FF:000001">
    <property type="entry name" value="Diguanylate cyclase domain protein"/>
    <property type="match status" value="1"/>
</dbReference>
<proteinExistence type="predicted"/>
<evidence type="ECO:0000313" key="9">
    <source>
        <dbReference type="Proteomes" id="UP000639396"/>
    </source>
</evidence>
<name>A0A927GYH6_9BACL</name>
<dbReference type="EMBL" id="JACXJA010000007">
    <property type="protein sequence ID" value="MBD2861916.1"/>
    <property type="molecule type" value="Genomic_DNA"/>
</dbReference>
<evidence type="ECO:0000313" key="8">
    <source>
        <dbReference type="EMBL" id="MBD2861916.1"/>
    </source>
</evidence>
<dbReference type="InterPro" id="IPR043128">
    <property type="entry name" value="Rev_trsase/Diguanyl_cyclase"/>
</dbReference>
<dbReference type="GO" id="GO:0007165">
    <property type="term" value="P:signal transduction"/>
    <property type="evidence" value="ECO:0007669"/>
    <property type="project" value="InterPro"/>
</dbReference>
<dbReference type="InterPro" id="IPR000160">
    <property type="entry name" value="GGDEF_dom"/>
</dbReference>
<dbReference type="SMART" id="SM00267">
    <property type="entry name" value="GGDEF"/>
    <property type="match status" value="1"/>
</dbReference>
<organism evidence="8 9">
    <name type="scientific">Paenibacillus oceani</name>
    <dbReference type="NCBI Taxonomy" id="2772510"/>
    <lineage>
        <taxon>Bacteria</taxon>
        <taxon>Bacillati</taxon>
        <taxon>Bacillota</taxon>
        <taxon>Bacilli</taxon>
        <taxon>Bacillales</taxon>
        <taxon>Paenibacillaceae</taxon>
        <taxon>Paenibacillus</taxon>
    </lineage>
</organism>
<feature type="domain" description="EAL" evidence="5">
    <location>
        <begin position="579"/>
        <end position="830"/>
    </location>
</feature>
<evidence type="ECO:0000259" key="7">
    <source>
        <dbReference type="PROSITE" id="PS50887"/>
    </source>
</evidence>
<dbReference type="SMART" id="SM00304">
    <property type="entry name" value="HAMP"/>
    <property type="match status" value="1"/>
</dbReference>
<dbReference type="SUPFAM" id="SSF158472">
    <property type="entry name" value="HAMP domain-like"/>
    <property type="match status" value="1"/>
</dbReference>
<dbReference type="CDD" id="cd01948">
    <property type="entry name" value="EAL"/>
    <property type="match status" value="1"/>
</dbReference>
<keyword evidence="4" id="KW-1133">Transmembrane helix</keyword>
<dbReference type="SUPFAM" id="SSF141868">
    <property type="entry name" value="EAL domain-like"/>
    <property type="match status" value="1"/>
</dbReference>
<dbReference type="InterPro" id="IPR029787">
    <property type="entry name" value="Nucleotide_cyclase"/>
</dbReference>
<dbReference type="InterPro" id="IPR001633">
    <property type="entry name" value="EAL_dom"/>
</dbReference>
<keyword evidence="3 4" id="KW-0472">Membrane</keyword>
<accession>A0A927GYH6</accession>
<reference evidence="8" key="1">
    <citation type="submission" date="2020-09" db="EMBL/GenBank/DDBJ databases">
        <title>A novel bacterium of genus Paenibacillus, isolated from South China Sea.</title>
        <authorList>
            <person name="Huang H."/>
            <person name="Mo K."/>
            <person name="Hu Y."/>
        </authorList>
    </citation>
    <scope>NUCLEOTIDE SEQUENCE</scope>
    <source>
        <strain evidence="8">IB182363</strain>
    </source>
</reference>
<feature type="transmembrane region" description="Helical" evidence="4">
    <location>
        <begin position="21"/>
        <end position="40"/>
    </location>
</feature>
<dbReference type="PROSITE" id="PS50883">
    <property type="entry name" value="EAL"/>
    <property type="match status" value="1"/>
</dbReference>
<evidence type="ECO:0000256" key="4">
    <source>
        <dbReference type="SAM" id="Phobius"/>
    </source>
</evidence>
<dbReference type="Gene3D" id="6.10.340.10">
    <property type="match status" value="1"/>
</dbReference>
<evidence type="ECO:0000256" key="2">
    <source>
        <dbReference type="ARBA" id="ARBA00022475"/>
    </source>
</evidence>
<dbReference type="PANTHER" id="PTHR44757">
    <property type="entry name" value="DIGUANYLATE CYCLASE DGCP"/>
    <property type="match status" value="1"/>
</dbReference>
<dbReference type="PROSITE" id="PS50887">
    <property type="entry name" value="GGDEF"/>
    <property type="match status" value="1"/>
</dbReference>
<keyword evidence="9" id="KW-1185">Reference proteome</keyword>
<dbReference type="SMART" id="SM00052">
    <property type="entry name" value="EAL"/>
    <property type="match status" value="1"/>
</dbReference>
<dbReference type="Pfam" id="PF00990">
    <property type="entry name" value="GGDEF"/>
    <property type="match status" value="1"/>
</dbReference>
<dbReference type="PANTHER" id="PTHR44757:SF2">
    <property type="entry name" value="BIOFILM ARCHITECTURE MAINTENANCE PROTEIN MBAA"/>
    <property type="match status" value="1"/>
</dbReference>
<dbReference type="RefSeq" id="WP_190926327.1">
    <property type="nucleotide sequence ID" value="NZ_JACXJA010000007.1"/>
</dbReference>
<evidence type="ECO:0000256" key="3">
    <source>
        <dbReference type="ARBA" id="ARBA00023136"/>
    </source>
</evidence>
<comment type="subcellular location">
    <subcellularLocation>
        <location evidence="1">Cell membrane</location>
    </subcellularLocation>
</comment>
<dbReference type="NCBIfam" id="TIGR00254">
    <property type="entry name" value="GGDEF"/>
    <property type="match status" value="1"/>
</dbReference>
<dbReference type="InterPro" id="IPR035919">
    <property type="entry name" value="EAL_sf"/>
</dbReference>
<dbReference type="CDD" id="cd01949">
    <property type="entry name" value="GGDEF"/>
    <property type="match status" value="1"/>
</dbReference>
<protein>
    <submittedName>
        <fullName evidence="8">EAL domain-containing protein</fullName>
    </submittedName>
</protein>
<sequence>MNLLMKPLVRLMGRMKYKQKLYLMALAVIVPFSLLAVYWIQDIEDDSRRLRIGRESLLVHDALVQLYGDIQSHRDFTGRVSADPAAVQEKRKELQAGIDTKLAALGHVLRQTNAPDSVTEDWRVVSAYWNESTRAETAVSPAEAVSVHSKALSAIYAMMIRTAERSGLGHSAEPATERLAEAALTKLPVVISQADDLRTAAALEPSLGAEGLSSQVKQPAEETVSKLLQLREGTLRQIPEPQTQQRLNQALESAVSAFAVLSAKRPALAFEAGLTRLDKEQLDSLSREAVKKVYDVYAEYSRLLDDTLKQRAARLKSGKIVVVLFVIAGQLASILLFAAIYKSVIGSVAELKRVSRRIASGDLSARVRLHARDELREVETAFNRVIDSFDQTMSERKLEEEQMRHKAYYDALTGLPNRFLLQDRLRTAISHASRQGGMLAVLFIDLDGFKHINDTLGHRTGDMLLHAIAGRLRSRLRESDTVSRVGGDEFIILLPDLSERQVAAYVARKLVDEMSKAFVFEGQELFVSASVGISLYPGDGTDSDTLLQKADSAMYRVKSSGKNNVQLIDNEDKGGVQQKLNLENELRIALDKGQFHVVYQPIVGAESGTLAGIEALLRWNHPRRGLLYPADFMEVAQQSGLIVRMDEYTLAAACRQMKGWKDGLGWNVPVSVNLCLHPEWRGRLADKVSELLAASGLHADQLVVEFTENRVFQNLDETLHILKSLRLLGVRILLDDFGTGFSSFTHLKKLPIDGLKIDRTFVKDIPHGLKDSAITASTVTLAKQLHMRVVAEGVETEEQLQYLKQIGCGEIQGYIVSKPETAGVIASRFR</sequence>
<dbReference type="AlphaFoldDB" id="A0A927GYH6"/>
<evidence type="ECO:0000259" key="6">
    <source>
        <dbReference type="PROSITE" id="PS50885"/>
    </source>
</evidence>
<dbReference type="Proteomes" id="UP000639396">
    <property type="component" value="Unassembled WGS sequence"/>
</dbReference>
<feature type="domain" description="HAMP" evidence="6">
    <location>
        <begin position="342"/>
        <end position="394"/>
    </location>
</feature>
<dbReference type="GO" id="GO:0005886">
    <property type="term" value="C:plasma membrane"/>
    <property type="evidence" value="ECO:0007669"/>
    <property type="project" value="UniProtKB-SubCell"/>
</dbReference>
<dbReference type="Gene3D" id="3.20.20.450">
    <property type="entry name" value="EAL domain"/>
    <property type="match status" value="1"/>
</dbReference>
<keyword evidence="2" id="KW-1003">Cell membrane</keyword>
<dbReference type="Pfam" id="PF00563">
    <property type="entry name" value="EAL"/>
    <property type="match status" value="1"/>
</dbReference>
<dbReference type="SUPFAM" id="SSF55073">
    <property type="entry name" value="Nucleotide cyclase"/>
    <property type="match status" value="1"/>
</dbReference>